<feature type="transmembrane region" description="Helical" evidence="1">
    <location>
        <begin position="9"/>
        <end position="27"/>
    </location>
</feature>
<evidence type="ECO:0000313" key="2">
    <source>
        <dbReference type="EMBL" id="AQS60160.1"/>
    </source>
</evidence>
<dbReference type="OrthoDB" id="1787496at2"/>
<feature type="transmembrane region" description="Helical" evidence="1">
    <location>
        <begin position="47"/>
        <end position="70"/>
    </location>
</feature>
<dbReference type="RefSeq" id="WP_077715196.1">
    <property type="nucleotide sequence ID" value="NZ_CP019698.1"/>
</dbReference>
<reference evidence="2 3" key="1">
    <citation type="journal article" date="2016" name="Int. J. Syst. Evol. Microbiol.">
        <title>Desulfotomaculum ferrireducens sp. nov., a moderately thermophilic sulfate-reducing and dissimilatory Fe(III)-reducing bacterium isolated from compost.</title>
        <authorList>
            <person name="Yang G."/>
            <person name="Guo J."/>
            <person name="Zhuang L."/>
            <person name="Yuan Y."/>
            <person name="Zhou S."/>
        </authorList>
    </citation>
    <scope>NUCLEOTIDE SEQUENCE [LARGE SCALE GENOMIC DNA]</scope>
    <source>
        <strain evidence="2 3">GSS09</strain>
    </source>
</reference>
<dbReference type="KEGG" id="dfg:B0537_14385"/>
<dbReference type="EMBL" id="CP019698">
    <property type="protein sequence ID" value="AQS60160.1"/>
    <property type="molecule type" value="Genomic_DNA"/>
</dbReference>
<name>A0A1S6IZF9_9FIRM</name>
<proteinExistence type="predicted"/>
<evidence type="ECO:0000313" key="3">
    <source>
        <dbReference type="Proteomes" id="UP000189464"/>
    </source>
</evidence>
<keyword evidence="3" id="KW-1185">Reference proteome</keyword>
<sequence>MSALLVEQIPALLIAAATFVIWMWLALKIMQHIPAFTSKLGLGEVPGLIVSVIALWPLFALTYQLFCFFLPS</sequence>
<keyword evidence="1" id="KW-0812">Transmembrane</keyword>
<evidence type="ECO:0000256" key="1">
    <source>
        <dbReference type="SAM" id="Phobius"/>
    </source>
</evidence>
<dbReference type="STRING" id="1833852.B0537_14385"/>
<keyword evidence="1" id="KW-1133">Transmembrane helix</keyword>
<gene>
    <name evidence="2" type="ORF">B0537_14385</name>
</gene>
<dbReference type="Proteomes" id="UP000189464">
    <property type="component" value="Chromosome"/>
</dbReference>
<keyword evidence="1" id="KW-0472">Membrane</keyword>
<organism evidence="2 3">
    <name type="scientific">Desulforamulus ferrireducens</name>
    <dbReference type="NCBI Taxonomy" id="1833852"/>
    <lineage>
        <taxon>Bacteria</taxon>
        <taxon>Bacillati</taxon>
        <taxon>Bacillota</taxon>
        <taxon>Clostridia</taxon>
        <taxon>Eubacteriales</taxon>
        <taxon>Peptococcaceae</taxon>
        <taxon>Desulforamulus</taxon>
    </lineage>
</organism>
<protein>
    <submittedName>
        <fullName evidence="2">Uncharacterized protein</fullName>
    </submittedName>
</protein>
<dbReference type="AlphaFoldDB" id="A0A1S6IZF9"/>
<accession>A0A1S6IZF9</accession>